<dbReference type="InterPro" id="IPR043128">
    <property type="entry name" value="Rev_trsase/Diguanyl_cyclase"/>
</dbReference>
<dbReference type="InterPro" id="IPR000160">
    <property type="entry name" value="GGDEF_dom"/>
</dbReference>
<dbReference type="Pfam" id="PF00990">
    <property type="entry name" value="GGDEF"/>
    <property type="match status" value="1"/>
</dbReference>
<dbReference type="SMART" id="SM00267">
    <property type="entry name" value="GGDEF"/>
    <property type="match status" value="1"/>
</dbReference>
<evidence type="ECO:0000259" key="1">
    <source>
        <dbReference type="PROSITE" id="PS50887"/>
    </source>
</evidence>
<keyword evidence="3" id="KW-1185">Reference proteome</keyword>
<feature type="domain" description="GGDEF" evidence="1">
    <location>
        <begin position="408"/>
        <end position="540"/>
    </location>
</feature>
<dbReference type="SUPFAM" id="SSF55073">
    <property type="entry name" value="Nucleotide cyclase"/>
    <property type="match status" value="1"/>
</dbReference>
<evidence type="ECO:0000313" key="2">
    <source>
        <dbReference type="EMBL" id="GGL89671.1"/>
    </source>
</evidence>
<name>A0ABQ2GEH9_9DEIO</name>
<reference evidence="3" key="1">
    <citation type="journal article" date="2019" name="Int. J. Syst. Evol. Microbiol.">
        <title>The Global Catalogue of Microorganisms (GCM) 10K type strain sequencing project: providing services to taxonomists for standard genome sequencing and annotation.</title>
        <authorList>
            <consortium name="The Broad Institute Genomics Platform"/>
            <consortium name="The Broad Institute Genome Sequencing Center for Infectious Disease"/>
            <person name="Wu L."/>
            <person name="Ma J."/>
        </authorList>
    </citation>
    <scope>NUCLEOTIDE SEQUENCE [LARGE SCALE GENOMIC DNA]</scope>
    <source>
        <strain evidence="3">JCM 15442</strain>
    </source>
</reference>
<dbReference type="Proteomes" id="UP000639973">
    <property type="component" value="Unassembled WGS sequence"/>
</dbReference>
<dbReference type="InterPro" id="IPR011990">
    <property type="entry name" value="TPR-like_helical_dom_sf"/>
</dbReference>
<dbReference type="PROSITE" id="PS50887">
    <property type="entry name" value="GGDEF"/>
    <property type="match status" value="1"/>
</dbReference>
<dbReference type="PANTHER" id="PTHR45138:SF24">
    <property type="entry name" value="DIGUANYLATE CYCLASE DGCC-RELATED"/>
    <property type="match status" value="1"/>
</dbReference>
<dbReference type="InterPro" id="IPR050469">
    <property type="entry name" value="Diguanylate_Cyclase"/>
</dbReference>
<dbReference type="Gene3D" id="3.30.70.270">
    <property type="match status" value="1"/>
</dbReference>
<dbReference type="PANTHER" id="PTHR45138">
    <property type="entry name" value="REGULATORY COMPONENTS OF SENSORY TRANSDUCTION SYSTEM"/>
    <property type="match status" value="1"/>
</dbReference>
<gene>
    <name evidence="2" type="ORF">GCM10010840_29720</name>
</gene>
<dbReference type="NCBIfam" id="TIGR00254">
    <property type="entry name" value="GGDEF"/>
    <property type="match status" value="1"/>
</dbReference>
<dbReference type="InterPro" id="IPR029787">
    <property type="entry name" value="Nucleotide_cyclase"/>
</dbReference>
<evidence type="ECO:0000313" key="3">
    <source>
        <dbReference type="Proteomes" id="UP000639973"/>
    </source>
</evidence>
<dbReference type="SUPFAM" id="SSF48452">
    <property type="entry name" value="TPR-like"/>
    <property type="match status" value="1"/>
</dbReference>
<dbReference type="Gene3D" id="1.25.40.10">
    <property type="entry name" value="Tetratricopeptide repeat domain"/>
    <property type="match status" value="1"/>
</dbReference>
<comment type="caution">
    <text evidence="2">The sequence shown here is derived from an EMBL/GenBank/DDBJ whole genome shotgun (WGS) entry which is preliminary data.</text>
</comment>
<organism evidence="2 3">
    <name type="scientific">Deinococcus aerolatus</name>
    <dbReference type="NCBI Taxonomy" id="522487"/>
    <lineage>
        <taxon>Bacteria</taxon>
        <taxon>Thermotogati</taxon>
        <taxon>Deinococcota</taxon>
        <taxon>Deinococci</taxon>
        <taxon>Deinococcales</taxon>
        <taxon>Deinococcaceae</taxon>
        <taxon>Deinococcus</taxon>
    </lineage>
</organism>
<sequence length="547" mass="59654">MTSESAISLHRTIDLTELLPITVSPQRGAGTADLRADLRAVQAQAADLTLGAGERFRYHREAAYHALDLHDITVAMEHALKCLQLARASGDGPSQVKAHVTLALAMMEAYDDVGAQREFLAARTLAARIDDHRGMALVAVNASHLELERRKYPQAARHLLDLLVSPHMRGLMEADARQLWRTFHVNFVTGVSETLMAGGDLHLQETSEQQLARSFEILVSLPGRNGDMPLLEVAGVLDALIRYALWQGELAAARALADEYIRIARDADFPLLYGRALLDRSRVHSRIGDRDRAIADAEEAVAYFGAGASELWEVRSRELLAAAYAAAGRHREAFEIQLAVTRGVENLFRDYHQQRALVGQVEQQARESEVRAKAFAEAALRDPLTGAPNRTRAMQVLDELHAHAQAGTPSAIALLDLDFFKRVNDTFGHLVGDAVLMKVTQVLGGELRKQDLLARLGGEEFIVILPSVTLEQATAICARLRDALQGAEWDMLTPGMNISGSFGVAVLDGEKDVTGALKAADRALYAAKTAGRNTVITAVGVGPDWRT</sequence>
<proteinExistence type="predicted"/>
<dbReference type="RefSeq" id="WP_188973334.1">
    <property type="nucleotide sequence ID" value="NZ_BMOL01000017.1"/>
</dbReference>
<accession>A0ABQ2GEH9</accession>
<dbReference type="CDD" id="cd01949">
    <property type="entry name" value="GGDEF"/>
    <property type="match status" value="1"/>
</dbReference>
<dbReference type="EMBL" id="BMOL01000017">
    <property type="protein sequence ID" value="GGL89671.1"/>
    <property type="molecule type" value="Genomic_DNA"/>
</dbReference>
<protein>
    <recommendedName>
        <fullName evidence="1">GGDEF domain-containing protein</fullName>
    </recommendedName>
</protein>